<accession>A0A7S1F591</accession>
<evidence type="ECO:0000313" key="1">
    <source>
        <dbReference type="EMBL" id="CAD8845242.1"/>
    </source>
</evidence>
<gene>
    <name evidence="1" type="ORF">NSCI0253_LOCUS19592</name>
</gene>
<name>A0A7S1F591_NOCSC</name>
<protein>
    <submittedName>
        <fullName evidence="1">Uncharacterized protein</fullName>
    </submittedName>
</protein>
<dbReference type="EMBL" id="HBFQ01027754">
    <property type="protein sequence ID" value="CAD8845242.1"/>
    <property type="molecule type" value="Transcribed_RNA"/>
</dbReference>
<sequence>MIGGLGIQDVQLHLRKPMHTKRTNVDSDSTRFLRVPVGSSMTLTLLLSRWGHDSKSQVQTDEHQRTTCKMFFDGLVDTFCGEGGCSSKTQQSRCALPCRCEGLAACMSLFATRTPTCQR</sequence>
<reference evidence="1" key="1">
    <citation type="submission" date="2021-01" db="EMBL/GenBank/DDBJ databases">
        <authorList>
            <person name="Corre E."/>
            <person name="Pelletier E."/>
            <person name="Niang G."/>
            <person name="Scheremetjew M."/>
            <person name="Finn R."/>
            <person name="Kale V."/>
            <person name="Holt S."/>
            <person name="Cochrane G."/>
            <person name="Meng A."/>
            <person name="Brown T."/>
            <person name="Cohen L."/>
        </authorList>
    </citation>
    <scope>NUCLEOTIDE SEQUENCE</scope>
</reference>
<organism evidence="1">
    <name type="scientific">Noctiluca scintillans</name>
    <name type="common">Sea sparkle</name>
    <name type="synonym">Red tide dinoflagellate</name>
    <dbReference type="NCBI Taxonomy" id="2966"/>
    <lineage>
        <taxon>Eukaryota</taxon>
        <taxon>Sar</taxon>
        <taxon>Alveolata</taxon>
        <taxon>Dinophyceae</taxon>
        <taxon>Noctilucales</taxon>
        <taxon>Noctilucaceae</taxon>
        <taxon>Noctiluca</taxon>
    </lineage>
</organism>
<proteinExistence type="predicted"/>
<dbReference type="AlphaFoldDB" id="A0A7S1F591"/>